<protein>
    <submittedName>
        <fullName evidence="1 3">Uncharacterized protein</fullName>
    </submittedName>
</protein>
<name>A0A183SEW2_SCHSO</name>
<sequence length="205" mass="22134">MREFPLRGIRTRCGGTPRAASAAPADCALLRLRSSRLCDGTGLSWYPTLTCGSSKLVLSSGHTPGNYHDRRAKPDDGLRFCVSPHPVRLLPSPSLPSYLSSSFLLSFTLTSPSRQLSLLPDGRKGPMSRAKCKHILANQCLEHQHTAEIAASTALTVLAHSPIAWAFSVKCASMTAEFTTMPTTPIPYAHPPLLPFLPPLQPLPP</sequence>
<proteinExistence type="predicted"/>
<dbReference type="EMBL" id="UYSU01032328">
    <property type="protein sequence ID" value="VDL89145.1"/>
    <property type="molecule type" value="Genomic_DNA"/>
</dbReference>
<reference evidence="3" key="1">
    <citation type="submission" date="2016-06" db="UniProtKB">
        <authorList>
            <consortium name="WormBaseParasite"/>
        </authorList>
    </citation>
    <scope>IDENTIFICATION</scope>
</reference>
<dbReference type="OrthoDB" id="6316756at2759"/>
<evidence type="ECO:0000313" key="2">
    <source>
        <dbReference type="Proteomes" id="UP000275846"/>
    </source>
</evidence>
<evidence type="ECO:0000313" key="3">
    <source>
        <dbReference type="WBParaSite" id="SSLN_0000284701-mRNA-1"/>
    </source>
</evidence>
<dbReference type="WBParaSite" id="SSLN_0000284701-mRNA-1">
    <property type="protein sequence ID" value="SSLN_0000284701-mRNA-1"/>
    <property type="gene ID" value="SSLN_0000284701"/>
</dbReference>
<evidence type="ECO:0000313" key="1">
    <source>
        <dbReference type="EMBL" id="VDL89145.1"/>
    </source>
</evidence>
<keyword evidence="2" id="KW-1185">Reference proteome</keyword>
<accession>A0A183SEW2</accession>
<gene>
    <name evidence="1" type="ORF">SSLN_LOCUS2760</name>
</gene>
<dbReference type="Proteomes" id="UP000275846">
    <property type="component" value="Unassembled WGS sequence"/>
</dbReference>
<reference evidence="1 2" key="2">
    <citation type="submission" date="2018-11" db="EMBL/GenBank/DDBJ databases">
        <authorList>
            <consortium name="Pathogen Informatics"/>
        </authorList>
    </citation>
    <scope>NUCLEOTIDE SEQUENCE [LARGE SCALE GENOMIC DNA]</scope>
    <source>
        <strain evidence="1 2">NST_G2</strain>
    </source>
</reference>
<organism evidence="3">
    <name type="scientific">Schistocephalus solidus</name>
    <name type="common">Tapeworm</name>
    <dbReference type="NCBI Taxonomy" id="70667"/>
    <lineage>
        <taxon>Eukaryota</taxon>
        <taxon>Metazoa</taxon>
        <taxon>Spiralia</taxon>
        <taxon>Lophotrochozoa</taxon>
        <taxon>Platyhelminthes</taxon>
        <taxon>Cestoda</taxon>
        <taxon>Eucestoda</taxon>
        <taxon>Diphyllobothriidea</taxon>
        <taxon>Diphyllobothriidae</taxon>
        <taxon>Schistocephalus</taxon>
    </lineage>
</organism>
<dbReference type="AlphaFoldDB" id="A0A183SEW2"/>